<dbReference type="PANTHER" id="PTHR14119:SF3">
    <property type="entry name" value="ISOCHORISMATASE DOMAIN-CONTAINING PROTEIN 2"/>
    <property type="match status" value="1"/>
</dbReference>
<dbReference type="EMBL" id="CP010904">
    <property type="protein sequence ID" value="AKJ64984.1"/>
    <property type="molecule type" value="Genomic_DNA"/>
</dbReference>
<dbReference type="STRING" id="1307763.L21SP4_01746"/>
<feature type="domain" description="Isochorismatase-like" evidence="1">
    <location>
        <begin position="8"/>
        <end position="156"/>
    </location>
</feature>
<protein>
    <submittedName>
        <fullName evidence="2">Isochorismatase family protein</fullName>
    </submittedName>
</protein>
<dbReference type="AlphaFoldDB" id="A0A0G3ELH2"/>
<dbReference type="Pfam" id="PF00857">
    <property type="entry name" value="Isochorismatase"/>
    <property type="match status" value="1"/>
</dbReference>
<dbReference type="OrthoDB" id="9796958at2"/>
<dbReference type="SUPFAM" id="SSF52499">
    <property type="entry name" value="Isochorismatase-like hydrolases"/>
    <property type="match status" value="1"/>
</dbReference>
<dbReference type="KEGG" id="vbl:L21SP4_01746"/>
<dbReference type="PATRIC" id="fig|1609981.3.peg.1812"/>
<dbReference type="Proteomes" id="UP000035268">
    <property type="component" value="Chromosome"/>
</dbReference>
<dbReference type="InterPro" id="IPR000868">
    <property type="entry name" value="Isochorismatase-like_dom"/>
</dbReference>
<dbReference type="Gene3D" id="3.40.50.850">
    <property type="entry name" value="Isochorismatase-like"/>
    <property type="match status" value="1"/>
</dbReference>
<evidence type="ECO:0000313" key="2">
    <source>
        <dbReference type="EMBL" id="AKJ64984.1"/>
    </source>
</evidence>
<dbReference type="InterPro" id="IPR036380">
    <property type="entry name" value="Isochorismatase-like_sf"/>
</dbReference>
<reference evidence="2 3" key="2">
    <citation type="journal article" date="2016" name="ISME J.">
        <title>Characterization of the first cultured representative of Verrucomicrobia subdivision 5 indicates the proposal of a novel phylum.</title>
        <authorList>
            <person name="Spring S."/>
            <person name="Bunk B."/>
            <person name="Sproer C."/>
            <person name="Schumann P."/>
            <person name="Rohde M."/>
            <person name="Tindall B.J."/>
            <person name="Klenk H.P."/>
        </authorList>
    </citation>
    <scope>NUCLEOTIDE SEQUENCE [LARGE SCALE GENOMIC DNA]</scope>
    <source>
        <strain evidence="2 3">L21-Fru-AB</strain>
    </source>
</reference>
<dbReference type="InterPro" id="IPR050993">
    <property type="entry name" value="Isochorismatase_domain"/>
</dbReference>
<gene>
    <name evidence="2" type="ORF">L21SP4_01746</name>
</gene>
<dbReference type="RefSeq" id="WP_052882257.1">
    <property type="nucleotide sequence ID" value="NZ_CP010904.1"/>
</dbReference>
<evidence type="ECO:0000313" key="3">
    <source>
        <dbReference type="Proteomes" id="UP000035268"/>
    </source>
</evidence>
<sequence>MLHENRTLTVIVDVQEKLFDAMAGRDELLRGLRILAQGSRALRVPLLYTEQLPDKLGPTVEPLRELLPEPATASKSAFSCWREPAFARAVRAADRPEILLAGIETHVCILQTARDLLDRGFAVHVVADAVSSRRTRDRDLALQAMRDEGARITCTEAALLEMLGDAQRPEFKEILALIR</sequence>
<keyword evidence="3" id="KW-1185">Reference proteome</keyword>
<proteinExistence type="predicted"/>
<dbReference type="CDD" id="cd01012">
    <property type="entry name" value="YcaC_related"/>
    <property type="match status" value="1"/>
</dbReference>
<name>A0A0G3ELH2_9BACT</name>
<organism evidence="2 3">
    <name type="scientific">Kiritimatiella glycovorans</name>
    <dbReference type="NCBI Taxonomy" id="1307763"/>
    <lineage>
        <taxon>Bacteria</taxon>
        <taxon>Pseudomonadati</taxon>
        <taxon>Kiritimatiellota</taxon>
        <taxon>Kiritimatiellia</taxon>
        <taxon>Kiritimatiellales</taxon>
        <taxon>Kiritimatiellaceae</taxon>
        <taxon>Kiritimatiella</taxon>
    </lineage>
</organism>
<accession>A0A0G3ELH2</accession>
<evidence type="ECO:0000259" key="1">
    <source>
        <dbReference type="Pfam" id="PF00857"/>
    </source>
</evidence>
<reference evidence="3" key="1">
    <citation type="submission" date="2015-02" db="EMBL/GenBank/DDBJ databases">
        <title>Description and complete genome sequence of the first cultured representative of the subdivision 5 of the Verrucomicrobia phylum.</title>
        <authorList>
            <person name="Spring S."/>
            <person name="Bunk B."/>
            <person name="Sproer C."/>
            <person name="Klenk H.-P."/>
        </authorList>
    </citation>
    <scope>NUCLEOTIDE SEQUENCE [LARGE SCALE GENOMIC DNA]</scope>
    <source>
        <strain evidence="3">L21-Fru-AB</strain>
    </source>
</reference>
<dbReference type="PANTHER" id="PTHR14119">
    <property type="entry name" value="HYDROLASE"/>
    <property type="match status" value="1"/>
</dbReference>